<dbReference type="Pfam" id="PF03466">
    <property type="entry name" value="LysR_substrate"/>
    <property type="match status" value="1"/>
</dbReference>
<dbReference type="InterPro" id="IPR005119">
    <property type="entry name" value="LysR_subst-bd"/>
</dbReference>
<dbReference type="GO" id="GO:0003700">
    <property type="term" value="F:DNA-binding transcription factor activity"/>
    <property type="evidence" value="ECO:0007669"/>
    <property type="project" value="InterPro"/>
</dbReference>
<gene>
    <name evidence="6" type="ORF">F9L08_27360</name>
</gene>
<evidence type="ECO:0000313" key="7">
    <source>
        <dbReference type="Proteomes" id="UP000481643"/>
    </source>
</evidence>
<comment type="caution">
    <text evidence="6">The sequence shown here is derived from an EMBL/GenBank/DDBJ whole genome shotgun (WGS) entry which is preliminary data.</text>
</comment>
<keyword evidence="3" id="KW-0238">DNA-binding</keyword>
<dbReference type="InterPro" id="IPR000847">
    <property type="entry name" value="LysR_HTH_N"/>
</dbReference>
<organism evidence="6 7">
    <name type="scientific">Brucella tritici</name>
    <dbReference type="NCBI Taxonomy" id="94626"/>
    <lineage>
        <taxon>Bacteria</taxon>
        <taxon>Pseudomonadati</taxon>
        <taxon>Pseudomonadota</taxon>
        <taxon>Alphaproteobacteria</taxon>
        <taxon>Hyphomicrobiales</taxon>
        <taxon>Brucellaceae</taxon>
        <taxon>Brucella/Ochrobactrum group</taxon>
        <taxon>Brucella</taxon>
    </lineage>
</organism>
<dbReference type="PROSITE" id="PS50931">
    <property type="entry name" value="HTH_LYSR"/>
    <property type="match status" value="1"/>
</dbReference>
<dbReference type="RefSeq" id="WP_151654243.1">
    <property type="nucleotide sequence ID" value="NZ_WBVX01000053.1"/>
</dbReference>
<dbReference type="InterPro" id="IPR036390">
    <property type="entry name" value="WH_DNA-bd_sf"/>
</dbReference>
<accession>A0A6L3Y6J2</accession>
<dbReference type="FunFam" id="1.10.10.10:FF:000001">
    <property type="entry name" value="LysR family transcriptional regulator"/>
    <property type="match status" value="1"/>
</dbReference>
<dbReference type="Proteomes" id="UP000481643">
    <property type="component" value="Unassembled WGS sequence"/>
</dbReference>
<dbReference type="PANTHER" id="PTHR30537">
    <property type="entry name" value="HTH-TYPE TRANSCRIPTIONAL REGULATOR"/>
    <property type="match status" value="1"/>
</dbReference>
<dbReference type="Pfam" id="PF00126">
    <property type="entry name" value="HTH_1"/>
    <property type="match status" value="1"/>
</dbReference>
<dbReference type="InterPro" id="IPR058163">
    <property type="entry name" value="LysR-type_TF_proteobact-type"/>
</dbReference>
<evidence type="ECO:0000256" key="1">
    <source>
        <dbReference type="ARBA" id="ARBA00009437"/>
    </source>
</evidence>
<sequence length="312" mass="35486">MTKFRTRLPPFAALVAFEAAARLKSFTDAADELGVSQPAVTRQIRDFENVIGAPLFERLHRSVELTERGKDLAETLSRTLSEIADSVERLRVNRAPVELKITSYVSFSSLWLVPRITRFGARYPEVGIQAVSQHRGDELKMGSADIALRYGMGNWKDGEVHYLFHDQLFPVCSPDYLQANGGSIQLEDLWQHKIIDCDNHGEWPDWPEFMNHHGIHGNRLKVAHHYTYYTDALMATIAGQGILMGWQSHIYDYLANGQLVRFLPNTMQSPNGHYLVVKNERKDIAIVCSLISWLKEEADRTMKSGSSSWQKL</sequence>
<protein>
    <submittedName>
        <fullName evidence="6">LysR family transcriptional regulator</fullName>
    </submittedName>
</protein>
<reference evidence="6 7" key="1">
    <citation type="submission" date="2019-09" db="EMBL/GenBank/DDBJ databases">
        <title>Taxonomic organization of the family Brucellaceae based on a phylogenomic approach.</title>
        <authorList>
            <person name="Leclercq S."/>
            <person name="Cloeckaert A."/>
            <person name="Zygmunt M.S."/>
        </authorList>
    </citation>
    <scope>NUCLEOTIDE SEQUENCE [LARGE SCALE GENOMIC DNA]</scope>
    <source>
        <strain evidence="6 7">WS1830</strain>
    </source>
</reference>
<dbReference type="SUPFAM" id="SSF53850">
    <property type="entry name" value="Periplasmic binding protein-like II"/>
    <property type="match status" value="1"/>
</dbReference>
<evidence type="ECO:0000256" key="4">
    <source>
        <dbReference type="ARBA" id="ARBA00023163"/>
    </source>
</evidence>
<dbReference type="InterPro" id="IPR036388">
    <property type="entry name" value="WH-like_DNA-bd_sf"/>
</dbReference>
<evidence type="ECO:0000313" key="6">
    <source>
        <dbReference type="EMBL" id="KAB2675781.1"/>
    </source>
</evidence>
<dbReference type="Gene3D" id="3.40.190.10">
    <property type="entry name" value="Periplasmic binding protein-like II"/>
    <property type="match status" value="2"/>
</dbReference>
<dbReference type="PRINTS" id="PR00039">
    <property type="entry name" value="HTHLYSR"/>
</dbReference>
<keyword evidence="2" id="KW-0805">Transcription regulation</keyword>
<dbReference type="EMBL" id="WBVX01000053">
    <property type="protein sequence ID" value="KAB2675781.1"/>
    <property type="molecule type" value="Genomic_DNA"/>
</dbReference>
<dbReference type="SUPFAM" id="SSF46785">
    <property type="entry name" value="Winged helix' DNA-binding domain"/>
    <property type="match status" value="1"/>
</dbReference>
<evidence type="ECO:0000256" key="2">
    <source>
        <dbReference type="ARBA" id="ARBA00023015"/>
    </source>
</evidence>
<keyword evidence="4" id="KW-0804">Transcription</keyword>
<dbReference type="Gene3D" id="1.10.10.10">
    <property type="entry name" value="Winged helix-like DNA-binding domain superfamily/Winged helix DNA-binding domain"/>
    <property type="match status" value="1"/>
</dbReference>
<evidence type="ECO:0000259" key="5">
    <source>
        <dbReference type="PROSITE" id="PS50931"/>
    </source>
</evidence>
<name>A0A6L3Y6J2_9HYPH</name>
<feature type="domain" description="HTH lysR-type" evidence="5">
    <location>
        <begin position="9"/>
        <end position="66"/>
    </location>
</feature>
<dbReference type="PANTHER" id="PTHR30537:SF5">
    <property type="entry name" value="HTH-TYPE TRANSCRIPTIONAL ACTIVATOR TTDR-RELATED"/>
    <property type="match status" value="1"/>
</dbReference>
<dbReference type="GO" id="GO:0003677">
    <property type="term" value="F:DNA binding"/>
    <property type="evidence" value="ECO:0007669"/>
    <property type="project" value="UniProtKB-KW"/>
</dbReference>
<comment type="similarity">
    <text evidence="1">Belongs to the LysR transcriptional regulatory family.</text>
</comment>
<evidence type="ECO:0000256" key="3">
    <source>
        <dbReference type="ARBA" id="ARBA00023125"/>
    </source>
</evidence>
<dbReference type="AlphaFoldDB" id="A0A6L3Y6J2"/>
<dbReference type="CDD" id="cd08432">
    <property type="entry name" value="PBP2_GcdR_TrpI_HvrB_AmpR_like"/>
    <property type="match status" value="1"/>
</dbReference>
<proteinExistence type="inferred from homology"/>